<name>A0A1I9G0G9_BRUMA</name>
<protein>
    <submittedName>
        <fullName evidence="1">Bm14140</fullName>
    </submittedName>
</protein>
<sequence>MKLSCSESVSSDQCLETPACGIRSTTFKMETSKQQKV</sequence>
<reference evidence="1" key="2">
    <citation type="submission" date="2012-12" db="EMBL/GenBank/DDBJ databases">
        <authorList>
            <consortium name="WormBase Consortium"/>
            <person name="Ghedin E."/>
            <person name="Paulini M."/>
        </authorList>
    </citation>
    <scope>NUCLEOTIDE SEQUENCE</scope>
    <source>
        <strain evidence="1">FR3</strain>
    </source>
</reference>
<accession>A0A1I9G0G9</accession>
<dbReference type="EMBL" id="LN856792">
    <property type="protein sequence ID" value="CDP92383.1"/>
    <property type="molecule type" value="Genomic_DNA"/>
</dbReference>
<organism evidence="1">
    <name type="scientific">Brugia malayi</name>
    <name type="common">Filarial nematode worm</name>
    <dbReference type="NCBI Taxonomy" id="6279"/>
    <lineage>
        <taxon>Eukaryota</taxon>
        <taxon>Metazoa</taxon>
        <taxon>Ecdysozoa</taxon>
        <taxon>Nematoda</taxon>
        <taxon>Chromadorea</taxon>
        <taxon>Rhabditida</taxon>
        <taxon>Spirurina</taxon>
        <taxon>Spiruromorpha</taxon>
        <taxon>Filarioidea</taxon>
        <taxon>Onchocercidae</taxon>
        <taxon>Brugia</taxon>
    </lineage>
</organism>
<reference evidence="1" key="1">
    <citation type="journal article" date="2007" name="Science">
        <title>Draft genome of the filarial nematode parasite Brugia malayi.</title>
        <authorList>
            <person name="Ghedin E."/>
            <person name="Wang S."/>
            <person name="Spiro D."/>
            <person name="Caler E."/>
            <person name="Zhao Q."/>
            <person name="Crabtree J."/>
            <person name="Allen J.E."/>
            <person name="Delcher A.L."/>
            <person name="Guiliano D.B."/>
            <person name="Miranda-Saavedra D."/>
            <person name="Angiuoli S.V."/>
            <person name="Creasy T."/>
            <person name="Amedeo P."/>
            <person name="Haas B."/>
            <person name="El-Sayed N.M."/>
            <person name="Wortman J.R."/>
            <person name="Feldblyum T."/>
            <person name="Tallon L."/>
            <person name="Schatz M."/>
            <person name="Shumway M."/>
            <person name="Koo H."/>
            <person name="Salzberg S.L."/>
            <person name="Schobel S."/>
            <person name="Pertea M."/>
            <person name="Pop M."/>
            <person name="White O."/>
            <person name="Barton G.J."/>
            <person name="Carlow C.K."/>
            <person name="Crawford M.J."/>
            <person name="Daub J."/>
            <person name="Dimmic M.W."/>
            <person name="Estes C.F."/>
            <person name="Foster J.M."/>
            <person name="Ganatra M."/>
            <person name="Gregory W.F."/>
            <person name="Johnson N.M."/>
            <person name="Jin J."/>
            <person name="Komuniecki R."/>
            <person name="Korf I."/>
            <person name="Kumar S."/>
            <person name="Laney S."/>
            <person name="Li B.W."/>
            <person name="Li W."/>
            <person name="Lindblom T.H."/>
            <person name="Lustigman S."/>
            <person name="Ma D."/>
            <person name="Maina C.V."/>
            <person name="Martin D.M."/>
            <person name="McCarter J.P."/>
            <person name="McReynolds L."/>
            <person name="Mitreva M."/>
            <person name="Nutman T.B."/>
            <person name="Parkinson J."/>
            <person name="Peregrin-Alvarez J.M."/>
            <person name="Poole C."/>
            <person name="Ren Q."/>
            <person name="Saunders L."/>
            <person name="Sluder A.E."/>
            <person name="Smith K."/>
            <person name="Stanke M."/>
            <person name="Unnasch T.R."/>
            <person name="Ware J."/>
            <person name="Wei A.D."/>
            <person name="Weil G."/>
            <person name="Williams D.J."/>
            <person name="Zhang Y."/>
            <person name="Williams S.A."/>
            <person name="Fraser-Liggett C."/>
            <person name="Slatko B."/>
            <person name="Blaxter M.L."/>
            <person name="Scott A.L."/>
        </authorList>
    </citation>
    <scope>NUCLEOTIDE SEQUENCE</scope>
    <source>
        <strain evidence="1">FR3</strain>
    </source>
</reference>
<proteinExistence type="predicted"/>
<dbReference type="AlphaFoldDB" id="A0A1I9G0G9"/>
<evidence type="ECO:0000313" key="1">
    <source>
        <dbReference type="EMBL" id="CDP92383.1"/>
    </source>
</evidence>
<gene>
    <name evidence="1" type="primary">Bm14140</name>
    <name evidence="1" type="ORF">BM_Bm14140</name>
</gene>